<protein>
    <submittedName>
        <fullName evidence="2">Cytochrome c</fullName>
    </submittedName>
</protein>
<organism evidence="2 3">
    <name type="scientific">Hoeflea algicola</name>
    <dbReference type="NCBI Taxonomy" id="2983763"/>
    <lineage>
        <taxon>Bacteria</taxon>
        <taxon>Pseudomonadati</taxon>
        <taxon>Pseudomonadota</taxon>
        <taxon>Alphaproteobacteria</taxon>
        <taxon>Hyphomicrobiales</taxon>
        <taxon>Rhizobiaceae</taxon>
        <taxon>Hoeflea</taxon>
    </lineage>
</organism>
<comment type="caution">
    <text evidence="2">The sequence shown here is derived from an EMBL/GenBank/DDBJ whole genome shotgun (WGS) entry which is preliminary data.</text>
</comment>
<dbReference type="InterPro" id="IPR002321">
    <property type="entry name" value="Cyt_c_II"/>
</dbReference>
<proteinExistence type="predicted"/>
<feature type="chain" id="PRO_5046742820" evidence="1">
    <location>
        <begin position="23"/>
        <end position="186"/>
    </location>
</feature>
<dbReference type="InterPro" id="IPR010980">
    <property type="entry name" value="Cyt_c/b562"/>
</dbReference>
<sequence length="186" mass="19690">MSLKLCAVLISMITLANFAAQATEHVQETENTVVARQLDMKSMAEAAKLIDGMFKGSRSYNSGLFKAAAETIYEMSGSALVAHFGGNPVIAGSGASSTIMTEHAEFAALANDLGVYANSLASAAESHPDALTPDMRMRAGDVIGLGPFGKKVDPTTEISSMPAEHAFHMMLQTCTSCHARFRVKTN</sequence>
<dbReference type="RefSeq" id="WP_267656546.1">
    <property type="nucleotide sequence ID" value="NZ_JAOVZR010000003.1"/>
</dbReference>
<keyword evidence="3" id="KW-1185">Reference proteome</keyword>
<evidence type="ECO:0000256" key="1">
    <source>
        <dbReference type="SAM" id="SignalP"/>
    </source>
</evidence>
<dbReference type="EMBL" id="JAOVZR010000003">
    <property type="protein sequence ID" value="MCY0150807.1"/>
    <property type="molecule type" value="Genomic_DNA"/>
</dbReference>
<dbReference type="Gene3D" id="1.20.120.10">
    <property type="entry name" value="Cytochrome c/b562"/>
    <property type="match status" value="1"/>
</dbReference>
<accession>A0ABT3ZG70</accession>
<keyword evidence="1" id="KW-0732">Signal</keyword>
<reference evidence="2" key="1">
    <citation type="submission" date="2022-10" db="EMBL/GenBank/DDBJ databases">
        <title>Hoeflea sp. G2-23, isolated from marine algae.</title>
        <authorList>
            <person name="Kristyanto S."/>
            <person name="Kim J.M."/>
            <person name="Jeon C.O."/>
        </authorList>
    </citation>
    <scope>NUCLEOTIDE SEQUENCE</scope>
    <source>
        <strain evidence="2">G2-23</strain>
    </source>
</reference>
<evidence type="ECO:0000313" key="2">
    <source>
        <dbReference type="EMBL" id="MCY0150807.1"/>
    </source>
</evidence>
<gene>
    <name evidence="2" type="ORF">OEG84_24690</name>
</gene>
<dbReference type="Proteomes" id="UP001073227">
    <property type="component" value="Unassembled WGS sequence"/>
</dbReference>
<dbReference type="SUPFAM" id="SSF47175">
    <property type="entry name" value="Cytochromes"/>
    <property type="match status" value="1"/>
</dbReference>
<dbReference type="PROSITE" id="PS51009">
    <property type="entry name" value="CYTCII"/>
    <property type="match status" value="1"/>
</dbReference>
<feature type="signal peptide" evidence="1">
    <location>
        <begin position="1"/>
        <end position="22"/>
    </location>
</feature>
<dbReference type="Pfam" id="PF01322">
    <property type="entry name" value="Cytochrom_C_2"/>
    <property type="match status" value="1"/>
</dbReference>
<name>A0ABT3ZG70_9HYPH</name>
<evidence type="ECO:0000313" key="3">
    <source>
        <dbReference type="Proteomes" id="UP001073227"/>
    </source>
</evidence>